<evidence type="ECO:0000259" key="14">
    <source>
        <dbReference type="Pfam" id="PF00593"/>
    </source>
</evidence>
<dbReference type="Gene3D" id="2.170.130.10">
    <property type="entry name" value="TonB-dependent receptor, plug domain"/>
    <property type="match status" value="1"/>
</dbReference>
<accession>A0A848GW96</accession>
<dbReference type="EMBL" id="JABBFX010000001">
    <property type="protein sequence ID" value="NML42397.1"/>
    <property type="molecule type" value="Genomic_DNA"/>
</dbReference>
<comment type="similarity">
    <text evidence="2 10 11">Belongs to the TonB-dependent receptor family.</text>
</comment>
<dbReference type="GO" id="GO:0009279">
    <property type="term" value="C:cell outer membrane"/>
    <property type="evidence" value="ECO:0007669"/>
    <property type="project" value="UniProtKB-SubCell"/>
</dbReference>
<keyword evidence="5 10" id="KW-0812">Transmembrane</keyword>
<dbReference type="SUPFAM" id="SSF56935">
    <property type="entry name" value="Porins"/>
    <property type="match status" value="1"/>
</dbReference>
<evidence type="ECO:0000256" key="9">
    <source>
        <dbReference type="ARBA" id="ARBA00023237"/>
    </source>
</evidence>
<dbReference type="InterPro" id="IPR037066">
    <property type="entry name" value="Plug_dom_sf"/>
</dbReference>
<evidence type="ECO:0000259" key="15">
    <source>
        <dbReference type="Pfam" id="PF07715"/>
    </source>
</evidence>
<dbReference type="Pfam" id="PF07715">
    <property type="entry name" value="Plug"/>
    <property type="match status" value="1"/>
</dbReference>
<comment type="subcellular location">
    <subcellularLocation>
        <location evidence="1 10">Cell outer membrane</location>
        <topology evidence="1 10">Multi-pass membrane protein</topology>
    </subcellularLocation>
</comment>
<dbReference type="Proteomes" id="UP000541185">
    <property type="component" value="Unassembled WGS sequence"/>
</dbReference>
<dbReference type="PANTHER" id="PTHR30069:SF27">
    <property type="entry name" value="BLL4766 PROTEIN"/>
    <property type="match status" value="1"/>
</dbReference>
<keyword evidence="9 10" id="KW-0998">Cell outer membrane</keyword>
<feature type="compositionally biased region" description="Polar residues" evidence="12">
    <location>
        <begin position="219"/>
        <end position="228"/>
    </location>
</feature>
<keyword evidence="8 16" id="KW-0675">Receptor</keyword>
<keyword evidence="3 10" id="KW-0813">Transport</keyword>
<feature type="domain" description="TonB-dependent receptor-like beta-barrel" evidence="14">
    <location>
        <begin position="194"/>
        <end position="601"/>
    </location>
</feature>
<dbReference type="InterPro" id="IPR039426">
    <property type="entry name" value="TonB-dep_rcpt-like"/>
</dbReference>
<dbReference type="PANTHER" id="PTHR30069">
    <property type="entry name" value="TONB-DEPENDENT OUTER MEMBRANE RECEPTOR"/>
    <property type="match status" value="1"/>
</dbReference>
<evidence type="ECO:0000256" key="13">
    <source>
        <dbReference type="SAM" id="SignalP"/>
    </source>
</evidence>
<comment type="caution">
    <text evidence="16">The sequence shown here is derived from an EMBL/GenBank/DDBJ whole genome shotgun (WGS) entry which is preliminary data.</text>
</comment>
<dbReference type="RefSeq" id="WP_169416610.1">
    <property type="nucleotide sequence ID" value="NZ_JABBFX010000001.1"/>
</dbReference>
<dbReference type="InterPro" id="IPR012910">
    <property type="entry name" value="Plug_dom"/>
</dbReference>
<proteinExistence type="inferred from homology"/>
<dbReference type="InterPro" id="IPR000531">
    <property type="entry name" value="Beta-barrel_TonB"/>
</dbReference>
<feature type="domain" description="TonB-dependent receptor plug" evidence="15">
    <location>
        <begin position="56"/>
        <end position="165"/>
    </location>
</feature>
<dbReference type="GO" id="GO:0044718">
    <property type="term" value="P:siderophore transmembrane transport"/>
    <property type="evidence" value="ECO:0007669"/>
    <property type="project" value="TreeGrafter"/>
</dbReference>
<organism evidence="16 17">
    <name type="scientific">Ramlibacter agri</name>
    <dbReference type="NCBI Taxonomy" id="2728837"/>
    <lineage>
        <taxon>Bacteria</taxon>
        <taxon>Pseudomonadati</taxon>
        <taxon>Pseudomonadota</taxon>
        <taxon>Betaproteobacteria</taxon>
        <taxon>Burkholderiales</taxon>
        <taxon>Comamonadaceae</taxon>
        <taxon>Ramlibacter</taxon>
    </lineage>
</organism>
<evidence type="ECO:0000256" key="3">
    <source>
        <dbReference type="ARBA" id="ARBA00022448"/>
    </source>
</evidence>
<evidence type="ECO:0000256" key="5">
    <source>
        <dbReference type="ARBA" id="ARBA00022692"/>
    </source>
</evidence>
<keyword evidence="7 10" id="KW-0472">Membrane</keyword>
<evidence type="ECO:0000256" key="10">
    <source>
        <dbReference type="PROSITE-ProRule" id="PRU01360"/>
    </source>
</evidence>
<gene>
    <name evidence="16" type="ORF">HHL11_01465</name>
</gene>
<keyword evidence="6 11" id="KW-0798">TonB box</keyword>
<evidence type="ECO:0000256" key="1">
    <source>
        <dbReference type="ARBA" id="ARBA00004571"/>
    </source>
</evidence>
<keyword evidence="17" id="KW-1185">Reference proteome</keyword>
<dbReference type="GO" id="GO:0015344">
    <property type="term" value="F:siderophore uptake transmembrane transporter activity"/>
    <property type="evidence" value="ECO:0007669"/>
    <property type="project" value="TreeGrafter"/>
</dbReference>
<evidence type="ECO:0000256" key="11">
    <source>
        <dbReference type="RuleBase" id="RU003357"/>
    </source>
</evidence>
<evidence type="ECO:0000256" key="12">
    <source>
        <dbReference type="SAM" id="MobiDB-lite"/>
    </source>
</evidence>
<name>A0A848GW96_9BURK</name>
<evidence type="ECO:0000256" key="2">
    <source>
        <dbReference type="ARBA" id="ARBA00009810"/>
    </source>
</evidence>
<evidence type="ECO:0000313" key="17">
    <source>
        <dbReference type="Proteomes" id="UP000541185"/>
    </source>
</evidence>
<dbReference type="AlphaFoldDB" id="A0A848GW96"/>
<evidence type="ECO:0000256" key="6">
    <source>
        <dbReference type="ARBA" id="ARBA00023077"/>
    </source>
</evidence>
<dbReference type="PROSITE" id="PS52016">
    <property type="entry name" value="TONB_DEPENDENT_REC_3"/>
    <property type="match status" value="1"/>
</dbReference>
<dbReference type="Pfam" id="PF00593">
    <property type="entry name" value="TonB_dep_Rec_b-barrel"/>
    <property type="match status" value="1"/>
</dbReference>
<evidence type="ECO:0000256" key="7">
    <source>
        <dbReference type="ARBA" id="ARBA00023136"/>
    </source>
</evidence>
<feature type="region of interest" description="Disordered" evidence="12">
    <location>
        <begin position="219"/>
        <end position="244"/>
    </location>
</feature>
<keyword evidence="4 10" id="KW-1134">Transmembrane beta strand</keyword>
<feature type="signal peptide" evidence="13">
    <location>
        <begin position="1"/>
        <end position="26"/>
    </location>
</feature>
<dbReference type="Gene3D" id="2.40.170.20">
    <property type="entry name" value="TonB-dependent receptor, beta-barrel domain"/>
    <property type="match status" value="1"/>
</dbReference>
<keyword evidence="13" id="KW-0732">Signal</keyword>
<evidence type="ECO:0000256" key="8">
    <source>
        <dbReference type="ARBA" id="ARBA00023170"/>
    </source>
</evidence>
<evidence type="ECO:0000256" key="4">
    <source>
        <dbReference type="ARBA" id="ARBA00022452"/>
    </source>
</evidence>
<evidence type="ECO:0000313" key="16">
    <source>
        <dbReference type="EMBL" id="NML42397.1"/>
    </source>
</evidence>
<dbReference type="InterPro" id="IPR036942">
    <property type="entry name" value="Beta-barrel_TonB_sf"/>
</dbReference>
<reference evidence="16 17" key="1">
    <citation type="submission" date="2020-04" db="EMBL/GenBank/DDBJ databases">
        <title>Ramlibacter sp. G-1-2-2 isolated from soil.</title>
        <authorList>
            <person name="Dahal R.H."/>
        </authorList>
    </citation>
    <scope>NUCLEOTIDE SEQUENCE [LARGE SCALE GENOMIC DNA]</scope>
    <source>
        <strain evidence="16 17">G-1-2-2</strain>
    </source>
</reference>
<feature type="chain" id="PRO_5032454259" evidence="13">
    <location>
        <begin position="27"/>
        <end position="630"/>
    </location>
</feature>
<sequence length="630" mass="69339">MKKRPPYHRAICVAGLLAAASAGALAQQQPADLTDLSLEQLSSIEVTSIGKRVQRLSDVAGSVYVIQQEDIRRSGAVTLPEILRLAPNLQVARADANQYAISARGFNSVLANKMLVLIDGRTVYSPLFSGVFWEAQDLVVEDIERIEVLSGAGGTLYGSNAVNGVINIITRSAADTTGTLLKAGGGNQERSAAVRYGNGGATTGQPWRIYAKQYATDDTQLESGGSSHDSGRRKQAGFRTDRVRERDQLTLQGDIYEGQFDQLPAPRQVSGANLLGRWSREEGTGVRTQLQAYFDRAGRNQPGAVDDTMDTWDVELQQSRRPAEGHELLWGTGYRLYNDNANNIAPSVLAFQPPERKLQLWNLFAQDDFVVAPGMRITLGLKAEHNTYTGLEWLPTGRIAWQLSAQHLLWASASRAVRTPSRIDRDVVVPAVNLGASDFQSEVAQVYELGLRGQPRSDLSYSLTLFRHRFEDLRSVDVLPGGIAFGNSFEGHLTGIETWGSWRLAPQLRLQAGYTWQRLQLGPIGSSTTLPTSAAQLGNDARNRGQVGLGWDLAHNMELDVQARYVGALPDPQVPAYSAVDLHWGWRIRPDLELSFLVRNLNDPQHVEWGAAGNRAEIPRSFQLKAVWRL</sequence>
<protein>
    <submittedName>
        <fullName evidence="16">TonB-dependent receptor</fullName>
    </submittedName>
</protein>